<sequence length="221" mass="24501">MIIAFEGIDGAGKSLASRLLCERLAARGLRAQLLTRDSVVFGDPFTDQRLQQLRTLIWPAEPEPEHDPLDAQFYLFLLAAWFSALRPYAADVLPERCDVAVMDRSYFRVMAKAHLRIGLDLPWLHALFADALQPDLVILLDIDPALAWQRRSDFRATEIGRWDGFAADPAQAFCGYQGSVRSVLTTIAAQQRWPVVLQTTALSPSQLGDAIEALALAALAK</sequence>
<dbReference type="EMBL" id="QJTI01000019">
    <property type="protein sequence ID" value="PYF01670.1"/>
    <property type="molecule type" value="Genomic_DNA"/>
</dbReference>
<name>A0A318TCX1_9BRAD</name>
<dbReference type="InterPro" id="IPR039430">
    <property type="entry name" value="Thymidylate_kin-like_dom"/>
</dbReference>
<keyword evidence="3" id="KW-1185">Reference proteome</keyword>
<evidence type="ECO:0000313" key="2">
    <source>
        <dbReference type="EMBL" id="PYF01670.1"/>
    </source>
</evidence>
<dbReference type="Pfam" id="PF02223">
    <property type="entry name" value="Thymidylate_kin"/>
    <property type="match status" value="1"/>
</dbReference>
<evidence type="ECO:0000259" key="1">
    <source>
        <dbReference type="Pfam" id="PF02223"/>
    </source>
</evidence>
<keyword evidence="2" id="KW-0808">Transferase</keyword>
<dbReference type="InterPro" id="IPR027417">
    <property type="entry name" value="P-loop_NTPase"/>
</dbReference>
<comment type="caution">
    <text evidence="2">The sequence shown here is derived from an EMBL/GenBank/DDBJ whole genome shotgun (WGS) entry which is preliminary data.</text>
</comment>
<evidence type="ECO:0000313" key="3">
    <source>
        <dbReference type="Proteomes" id="UP000248148"/>
    </source>
</evidence>
<gene>
    <name evidence="2" type="ORF">BJ122_11976</name>
</gene>
<feature type="domain" description="Thymidylate kinase-like" evidence="1">
    <location>
        <begin position="5"/>
        <end position="151"/>
    </location>
</feature>
<reference evidence="2 3" key="1">
    <citation type="submission" date="2018-06" db="EMBL/GenBank/DDBJ databases">
        <title>Genomic Encyclopedia of Archaeal and Bacterial Type Strains, Phase II (KMG-II): from individual species to whole genera.</title>
        <authorList>
            <person name="Goeker M."/>
        </authorList>
    </citation>
    <scope>NUCLEOTIDE SEQUENCE [LARGE SCALE GENOMIC DNA]</scope>
    <source>
        <strain evidence="2 3">JCM 11668</strain>
    </source>
</reference>
<dbReference type="GO" id="GO:0016301">
    <property type="term" value="F:kinase activity"/>
    <property type="evidence" value="ECO:0007669"/>
    <property type="project" value="UniProtKB-KW"/>
</dbReference>
<dbReference type="CDD" id="cd01672">
    <property type="entry name" value="TMPK"/>
    <property type="match status" value="1"/>
</dbReference>
<accession>A0A318TCX1</accession>
<dbReference type="Gene3D" id="3.40.50.300">
    <property type="entry name" value="P-loop containing nucleotide triphosphate hydrolases"/>
    <property type="match status" value="1"/>
</dbReference>
<protein>
    <submittedName>
        <fullName evidence="2">Thymidylate kinase</fullName>
    </submittedName>
</protein>
<keyword evidence="2" id="KW-0418">Kinase</keyword>
<organism evidence="2 3">
    <name type="scientific">Rhodopseudomonas faecalis</name>
    <dbReference type="NCBI Taxonomy" id="99655"/>
    <lineage>
        <taxon>Bacteria</taxon>
        <taxon>Pseudomonadati</taxon>
        <taxon>Pseudomonadota</taxon>
        <taxon>Alphaproteobacteria</taxon>
        <taxon>Hyphomicrobiales</taxon>
        <taxon>Nitrobacteraceae</taxon>
        <taxon>Rhodopseudomonas</taxon>
    </lineage>
</organism>
<dbReference type="AlphaFoldDB" id="A0A318TCX1"/>
<proteinExistence type="predicted"/>
<dbReference type="SUPFAM" id="SSF52540">
    <property type="entry name" value="P-loop containing nucleoside triphosphate hydrolases"/>
    <property type="match status" value="1"/>
</dbReference>
<dbReference type="RefSeq" id="WP_181418962.1">
    <property type="nucleotide sequence ID" value="NZ_QJTI01000019.1"/>
</dbReference>
<dbReference type="Proteomes" id="UP000248148">
    <property type="component" value="Unassembled WGS sequence"/>
</dbReference>